<comment type="caution">
    <text evidence="2">The sequence shown here is derived from an EMBL/GenBank/DDBJ whole genome shotgun (WGS) entry which is preliminary data.</text>
</comment>
<dbReference type="PANTHER" id="PTHR21666:SF270">
    <property type="entry name" value="MUREIN HYDROLASE ACTIVATOR ENVC"/>
    <property type="match status" value="1"/>
</dbReference>
<evidence type="ECO:0000313" key="2">
    <source>
        <dbReference type="EMBL" id="NNG40734.1"/>
    </source>
</evidence>
<dbReference type="InterPro" id="IPR050570">
    <property type="entry name" value="Cell_wall_metabolism_enzyme"/>
</dbReference>
<gene>
    <name evidence="2" type="ORF">HJ588_15830</name>
</gene>
<sequence length="132" mass="13219">MCAIAGCGGTFTSGFGSRVSPGGIGSTYHQGDDFAAPIGTPVRALHDGVVAAAGWNGGEGLRVAIDVGNGTSAIYAHLSRQLVAPGARVSAGQIVAYSGNTGNSTGPHLHLEIHIGGGAIDPLPWLRTRGIF</sequence>
<evidence type="ECO:0000259" key="1">
    <source>
        <dbReference type="Pfam" id="PF01551"/>
    </source>
</evidence>
<feature type="domain" description="M23ase beta-sheet core" evidence="1">
    <location>
        <begin position="28"/>
        <end position="122"/>
    </location>
</feature>
<dbReference type="CDD" id="cd12797">
    <property type="entry name" value="M23_peptidase"/>
    <property type="match status" value="1"/>
</dbReference>
<protein>
    <submittedName>
        <fullName evidence="2">M23 family metallopeptidase</fullName>
    </submittedName>
</protein>
<name>A0A849AIT8_9MICO</name>
<dbReference type="RefSeq" id="WP_171157447.1">
    <property type="nucleotide sequence ID" value="NZ_JABENB010000003.1"/>
</dbReference>
<dbReference type="GO" id="GO:0004222">
    <property type="term" value="F:metalloendopeptidase activity"/>
    <property type="evidence" value="ECO:0007669"/>
    <property type="project" value="TreeGrafter"/>
</dbReference>
<accession>A0A849AIT8</accession>
<reference evidence="2 3" key="1">
    <citation type="submission" date="2020-05" db="EMBL/GenBank/DDBJ databases">
        <title>Flexivirga sp. ID2601S isolated from air conditioner.</title>
        <authorList>
            <person name="Kim D.H."/>
        </authorList>
    </citation>
    <scope>NUCLEOTIDE SEQUENCE [LARGE SCALE GENOMIC DNA]</scope>
    <source>
        <strain evidence="2 3">ID2601S</strain>
    </source>
</reference>
<dbReference type="PANTHER" id="PTHR21666">
    <property type="entry name" value="PEPTIDASE-RELATED"/>
    <property type="match status" value="1"/>
</dbReference>
<dbReference type="Proteomes" id="UP000557772">
    <property type="component" value="Unassembled WGS sequence"/>
</dbReference>
<dbReference type="InterPro" id="IPR011055">
    <property type="entry name" value="Dup_hybrid_motif"/>
</dbReference>
<dbReference type="AlphaFoldDB" id="A0A849AIT8"/>
<dbReference type="InterPro" id="IPR016047">
    <property type="entry name" value="M23ase_b-sheet_dom"/>
</dbReference>
<dbReference type="Gene3D" id="2.70.70.10">
    <property type="entry name" value="Glucose Permease (Domain IIA)"/>
    <property type="match status" value="1"/>
</dbReference>
<keyword evidence="3" id="KW-1185">Reference proteome</keyword>
<dbReference type="SUPFAM" id="SSF51261">
    <property type="entry name" value="Duplicated hybrid motif"/>
    <property type="match status" value="1"/>
</dbReference>
<dbReference type="Pfam" id="PF01551">
    <property type="entry name" value="Peptidase_M23"/>
    <property type="match status" value="1"/>
</dbReference>
<proteinExistence type="predicted"/>
<dbReference type="EMBL" id="JABENB010000003">
    <property type="protein sequence ID" value="NNG40734.1"/>
    <property type="molecule type" value="Genomic_DNA"/>
</dbReference>
<organism evidence="2 3">
    <name type="scientific">Flexivirga aerilata</name>
    <dbReference type="NCBI Taxonomy" id="1656889"/>
    <lineage>
        <taxon>Bacteria</taxon>
        <taxon>Bacillati</taxon>
        <taxon>Actinomycetota</taxon>
        <taxon>Actinomycetes</taxon>
        <taxon>Micrococcales</taxon>
        <taxon>Dermacoccaceae</taxon>
        <taxon>Flexivirga</taxon>
    </lineage>
</organism>
<evidence type="ECO:0000313" key="3">
    <source>
        <dbReference type="Proteomes" id="UP000557772"/>
    </source>
</evidence>